<dbReference type="EMBL" id="GFDG01001024">
    <property type="protein sequence ID" value="JAV17775.1"/>
    <property type="molecule type" value="Transcribed_RNA"/>
</dbReference>
<evidence type="ECO:0000256" key="2">
    <source>
        <dbReference type="ARBA" id="ARBA00023002"/>
    </source>
</evidence>
<dbReference type="PANTHER" id="PTHR43115:SF4">
    <property type="entry name" value="DEHYDROGENASE_REDUCTASE SDR FAMILY MEMBER 11"/>
    <property type="match status" value="1"/>
</dbReference>
<evidence type="ECO:0000256" key="3">
    <source>
        <dbReference type="RuleBase" id="RU000363"/>
    </source>
</evidence>
<dbReference type="PANTHER" id="PTHR43115">
    <property type="entry name" value="DEHYDROGENASE/REDUCTASE SDR FAMILY MEMBER 11"/>
    <property type="match status" value="1"/>
</dbReference>
<dbReference type="AlphaFoldDB" id="A0A1L8EGL3"/>
<dbReference type="Pfam" id="PF00106">
    <property type="entry name" value="adh_short"/>
    <property type="match status" value="1"/>
</dbReference>
<dbReference type="InterPro" id="IPR002347">
    <property type="entry name" value="SDR_fam"/>
</dbReference>
<accession>A0A1L8EGL3</accession>
<organism evidence="4">
    <name type="scientific">Haematobia irritans</name>
    <name type="common">Horn fly</name>
    <name type="synonym">Conops irritans</name>
    <dbReference type="NCBI Taxonomy" id="7368"/>
    <lineage>
        <taxon>Eukaryota</taxon>
        <taxon>Metazoa</taxon>
        <taxon>Ecdysozoa</taxon>
        <taxon>Arthropoda</taxon>
        <taxon>Hexapoda</taxon>
        <taxon>Insecta</taxon>
        <taxon>Pterygota</taxon>
        <taxon>Neoptera</taxon>
        <taxon>Endopterygota</taxon>
        <taxon>Diptera</taxon>
        <taxon>Brachycera</taxon>
        <taxon>Muscomorpha</taxon>
        <taxon>Muscoidea</taxon>
        <taxon>Muscidae</taxon>
        <taxon>Haematobia</taxon>
    </lineage>
</organism>
<dbReference type="PRINTS" id="PR00080">
    <property type="entry name" value="SDRFAMILY"/>
</dbReference>
<dbReference type="GO" id="GO:0016616">
    <property type="term" value="F:oxidoreductase activity, acting on the CH-OH group of donors, NAD or NADP as acceptor"/>
    <property type="evidence" value="ECO:0007669"/>
    <property type="project" value="UniProtKB-ARBA"/>
</dbReference>
<protein>
    <submittedName>
        <fullName evidence="4">Putative dehydrogenase</fullName>
    </submittedName>
</protein>
<dbReference type="InterPro" id="IPR036291">
    <property type="entry name" value="NAD(P)-bd_dom_sf"/>
</dbReference>
<evidence type="ECO:0000256" key="1">
    <source>
        <dbReference type="ARBA" id="ARBA00006484"/>
    </source>
</evidence>
<dbReference type="PRINTS" id="PR00081">
    <property type="entry name" value="GDHRDH"/>
</dbReference>
<sequence>MERWQNKVAVVTGASSGIGAAVCKVLIENGMIVVGLARRLVKMNTTMSKTIPQDKQHNFHGFKCDVSDEQSVKETFAWIEEKFGGLDVLINNAGVVKKTTILTENNSEDLLSTINTNVLGVAWCTREAFRSMRQRGGNGHVIIINSVAGHKIPNIPGISLNIYPPSKHAVTAMTEILRQEFANEKTKIKVTSLSPGGVRTEIAGGASMAIPSGIPILEAEDIANGVLFCLQTPPHVQIHELTIQAVGEMF</sequence>
<reference evidence="4" key="1">
    <citation type="submission" date="2017-01" db="EMBL/GenBank/DDBJ databases">
        <title>An insight into the sialome and mialome of the horn fly, Haematobia irritans.</title>
        <authorList>
            <person name="Breijo M."/>
            <person name="Boiani M."/>
            <person name="Ures X."/>
            <person name="Rocha S."/>
            <person name="Sequeira M."/>
            <person name="Ribeiro J.M."/>
        </authorList>
    </citation>
    <scope>NUCLEOTIDE SEQUENCE</scope>
</reference>
<comment type="similarity">
    <text evidence="1 3">Belongs to the short-chain dehydrogenases/reductases (SDR) family.</text>
</comment>
<name>A0A1L8EGL3_HAEIR</name>
<dbReference type="Gene3D" id="3.40.50.720">
    <property type="entry name" value="NAD(P)-binding Rossmann-like Domain"/>
    <property type="match status" value="1"/>
</dbReference>
<proteinExistence type="inferred from homology"/>
<evidence type="ECO:0000313" key="4">
    <source>
        <dbReference type="EMBL" id="JAV17775.1"/>
    </source>
</evidence>
<dbReference type="SUPFAM" id="SSF51735">
    <property type="entry name" value="NAD(P)-binding Rossmann-fold domains"/>
    <property type="match status" value="1"/>
</dbReference>
<keyword evidence="2" id="KW-0560">Oxidoreductase</keyword>
<dbReference type="FunFam" id="3.40.50.720:FF:000047">
    <property type="entry name" value="NADP-dependent L-serine/L-allo-threonine dehydrogenase"/>
    <property type="match status" value="1"/>
</dbReference>